<dbReference type="InterPro" id="IPR007210">
    <property type="entry name" value="ABC_Gly_betaine_transp_sub-bd"/>
</dbReference>
<dbReference type="PROSITE" id="PS51257">
    <property type="entry name" value="PROKAR_LIPOPROTEIN"/>
    <property type="match status" value="1"/>
</dbReference>
<sequence>MRTSACSPYNRYSRTRLTGALATVCSLLVLTGCGAADMTKQASPFANAQGAKTVTLSVQSWVGAQANVAVAQYLLEHELGYRVDTVQVDEVPAWDALSQGRVDAIMEDWGHPDQEQRYVDDKKTIARGGDLGVTGHIGWFVPTYFAEQHPDVTDWKNLNKYADDLRTAESGGKGQLLDGSPSYVTNDKALVNNLDLDYQVVFAGSEAAQITQIRQFAKERKPFLTYWYTPQWLFEKVPMTEVKLPPYKEGCDADPEKVACAYPHTPLQKYLNADFARNGGEAAALLKNFKWTTEDQNQVSLMIADQKLTPEEAAKKWVDGHESTWRAWLP</sequence>
<name>A0A5N8WWD7_9ACTN</name>
<gene>
    <name evidence="3" type="ORF">FPZ41_24810</name>
</gene>
<dbReference type="GO" id="GO:0043190">
    <property type="term" value="C:ATP-binding cassette (ABC) transporter complex"/>
    <property type="evidence" value="ECO:0007669"/>
    <property type="project" value="InterPro"/>
</dbReference>
<dbReference type="AlphaFoldDB" id="A0A5N8WWD7"/>
<feature type="chain" id="PRO_5024417468" evidence="1">
    <location>
        <begin position="36"/>
        <end position="330"/>
    </location>
</feature>
<keyword evidence="1" id="KW-0732">Signal</keyword>
<dbReference type="CDD" id="cd13643">
    <property type="entry name" value="PBP2_BCP_2"/>
    <property type="match status" value="1"/>
</dbReference>
<protein>
    <submittedName>
        <fullName evidence="3">Glycine/betaine ABC transporter substrate-binding protein</fullName>
    </submittedName>
</protein>
<evidence type="ECO:0000256" key="1">
    <source>
        <dbReference type="SAM" id="SignalP"/>
    </source>
</evidence>
<reference evidence="3 4" key="1">
    <citation type="submission" date="2019-09" db="EMBL/GenBank/DDBJ databases">
        <authorList>
            <person name="Duangmal K."/>
            <person name="Teo W.F.A."/>
            <person name="Lipun K."/>
        </authorList>
    </citation>
    <scope>NUCLEOTIDE SEQUENCE [LARGE SCALE GENOMIC DNA]</scope>
    <source>
        <strain evidence="3 4">K1PN6</strain>
    </source>
</reference>
<feature type="signal peptide" evidence="1">
    <location>
        <begin position="1"/>
        <end position="35"/>
    </location>
</feature>
<proteinExistence type="predicted"/>
<dbReference type="Pfam" id="PF04069">
    <property type="entry name" value="OpuAC"/>
    <property type="match status" value="1"/>
</dbReference>
<comment type="caution">
    <text evidence="3">The sequence shown here is derived from an EMBL/GenBank/DDBJ whole genome shotgun (WGS) entry which is preliminary data.</text>
</comment>
<evidence type="ECO:0000259" key="2">
    <source>
        <dbReference type="Pfam" id="PF04069"/>
    </source>
</evidence>
<evidence type="ECO:0000313" key="3">
    <source>
        <dbReference type="EMBL" id="MPY51607.1"/>
    </source>
</evidence>
<evidence type="ECO:0000313" key="4">
    <source>
        <dbReference type="Proteomes" id="UP000373149"/>
    </source>
</evidence>
<dbReference type="EMBL" id="VMNX01000102">
    <property type="protein sequence ID" value="MPY51607.1"/>
    <property type="molecule type" value="Genomic_DNA"/>
</dbReference>
<dbReference type="Proteomes" id="UP000373149">
    <property type="component" value="Unassembled WGS sequence"/>
</dbReference>
<feature type="domain" description="ABC-type glycine betaine transport system substrate-binding" evidence="2">
    <location>
        <begin position="52"/>
        <end position="319"/>
    </location>
</feature>
<keyword evidence="4" id="KW-1185">Reference proteome</keyword>
<organism evidence="3 4">
    <name type="scientific">Streptomyces acidicola</name>
    <dbReference type="NCBI Taxonomy" id="2596892"/>
    <lineage>
        <taxon>Bacteria</taxon>
        <taxon>Bacillati</taxon>
        <taxon>Actinomycetota</taxon>
        <taxon>Actinomycetes</taxon>
        <taxon>Kitasatosporales</taxon>
        <taxon>Streptomycetaceae</taxon>
        <taxon>Streptomyces</taxon>
    </lineage>
</organism>
<dbReference type="Gene3D" id="3.40.190.10">
    <property type="entry name" value="Periplasmic binding protein-like II"/>
    <property type="match status" value="1"/>
</dbReference>
<dbReference type="RefSeq" id="WP_152865927.1">
    <property type="nucleotide sequence ID" value="NZ_VMNX01000102.1"/>
</dbReference>
<accession>A0A5N8WWD7</accession>
<dbReference type="SUPFAM" id="SSF53850">
    <property type="entry name" value="Periplasmic binding protein-like II"/>
    <property type="match status" value="1"/>
</dbReference>
<dbReference type="Gene3D" id="3.40.190.100">
    <property type="entry name" value="Glycine betaine-binding periplasmic protein, domain 2"/>
    <property type="match status" value="1"/>
</dbReference>
<dbReference type="GO" id="GO:0022857">
    <property type="term" value="F:transmembrane transporter activity"/>
    <property type="evidence" value="ECO:0007669"/>
    <property type="project" value="InterPro"/>
</dbReference>